<sequence>MEFAFRNISILAHLKPVAFQAVRHKGVKKYNRINWRPIPPKTRRDSFYKQHEPLDWKTTVLNYKKKLADQASEPLPPPSPMHVVSRCKSLKGQTKECKALCSHFGIGGKPIEDVPKPTRLMCNQTLLDSNRRQMDNYGLLREYVKTKYVWRYNEDNREFSYRPKITD</sequence>
<comment type="caution">
    <text evidence="2">The sequence shown here is derived from an EMBL/GenBank/DDBJ whole genome shotgun (WGS) entry which is preliminary data.</text>
</comment>
<protein>
    <submittedName>
        <fullName evidence="2">Uncharacterized protein</fullName>
    </submittedName>
</protein>
<dbReference type="EMBL" id="VXIV02002942">
    <property type="protein sequence ID" value="KAF6021878.1"/>
    <property type="molecule type" value="Genomic_DNA"/>
</dbReference>
<name>A0A7J7KDX4_BUGNE</name>
<dbReference type="EMBL" id="VXIV02000735">
    <property type="protein sequence ID" value="KAF6036383.1"/>
    <property type="molecule type" value="Genomic_DNA"/>
</dbReference>
<dbReference type="AlphaFoldDB" id="A0A7J7KDX4"/>
<evidence type="ECO:0000313" key="3">
    <source>
        <dbReference type="Proteomes" id="UP000593567"/>
    </source>
</evidence>
<keyword evidence="3" id="KW-1185">Reference proteome</keyword>
<gene>
    <name evidence="2" type="ORF">EB796_005305</name>
    <name evidence="1" type="ORF">EB796_019814</name>
</gene>
<reference evidence="2 3" key="2">
    <citation type="submission" date="2020-06" db="EMBL/GenBank/DDBJ databases">
        <title>Draft genome of Bugula neritina, a colonial animal packing powerful symbionts and potential medicines.</title>
        <authorList>
            <person name="Rayko M."/>
        </authorList>
    </citation>
    <scope>NUCLEOTIDE SEQUENCE [LARGE SCALE GENOMIC DNA]</scope>
    <source>
        <strain evidence="2">Kwan_BN1</strain>
    </source>
</reference>
<dbReference type="Proteomes" id="UP000593567">
    <property type="component" value="Unassembled WGS sequence"/>
</dbReference>
<proteinExistence type="predicted"/>
<accession>A0A7J7KDX4</accession>
<organism evidence="2 3">
    <name type="scientific">Bugula neritina</name>
    <name type="common">Brown bryozoan</name>
    <name type="synonym">Sertularia neritina</name>
    <dbReference type="NCBI Taxonomy" id="10212"/>
    <lineage>
        <taxon>Eukaryota</taxon>
        <taxon>Metazoa</taxon>
        <taxon>Spiralia</taxon>
        <taxon>Lophotrochozoa</taxon>
        <taxon>Bryozoa</taxon>
        <taxon>Gymnolaemata</taxon>
        <taxon>Cheilostomatida</taxon>
        <taxon>Flustrina</taxon>
        <taxon>Buguloidea</taxon>
        <taxon>Bugulidae</taxon>
        <taxon>Bugula</taxon>
    </lineage>
</organism>
<evidence type="ECO:0000313" key="2">
    <source>
        <dbReference type="EMBL" id="KAF6036383.1"/>
    </source>
</evidence>
<evidence type="ECO:0000313" key="1">
    <source>
        <dbReference type="EMBL" id="KAF6021878.1"/>
    </source>
</evidence>
<reference evidence="2 3" key="1">
    <citation type="submission" date="2019-09" db="EMBL/GenBank/DDBJ databases">
        <authorList>
            <person name="Raiko M."/>
            <person name="Komissarov A."/>
            <person name="Rhodes A."/>
            <person name="Kliver S."/>
            <person name="Lim-Fong G."/>
            <person name="Kwan J."/>
            <person name="O'Brien S.J."/>
            <person name="Lopez J.V."/>
        </authorList>
    </citation>
    <scope>NUCLEOTIDE SEQUENCE [LARGE SCALE GENOMIC DNA]</scope>
    <source>
        <strain evidence="2">Kwan_BN1</strain>
    </source>
</reference>